<dbReference type="Gene3D" id="3.60.10.10">
    <property type="entry name" value="Endonuclease/exonuclease/phosphatase"/>
    <property type="match status" value="1"/>
</dbReference>
<dbReference type="SUPFAM" id="SSF56219">
    <property type="entry name" value="DNase I-like"/>
    <property type="match status" value="1"/>
</dbReference>
<feature type="domain" description="DUF4140" evidence="5">
    <location>
        <begin position="19"/>
        <end position="144"/>
    </location>
</feature>
<dbReference type="Pfam" id="PF03372">
    <property type="entry name" value="Exo_endo_phos"/>
    <property type="match status" value="1"/>
</dbReference>
<evidence type="ECO:0000259" key="3">
    <source>
        <dbReference type="Pfam" id="PF03372"/>
    </source>
</evidence>
<name>A0AAD4EVJ5_9PEZI</name>
<dbReference type="InterPro" id="IPR011935">
    <property type="entry name" value="CHP02231"/>
</dbReference>
<feature type="coiled-coil region" evidence="1">
    <location>
        <begin position="106"/>
        <end position="140"/>
    </location>
</feature>
<evidence type="ECO:0000313" key="7">
    <source>
        <dbReference type="Proteomes" id="UP001197093"/>
    </source>
</evidence>
<evidence type="ECO:0000256" key="1">
    <source>
        <dbReference type="SAM" id="Coils"/>
    </source>
</evidence>
<feature type="region of interest" description="Disordered" evidence="2">
    <location>
        <begin position="212"/>
        <end position="240"/>
    </location>
</feature>
<dbReference type="InterPro" id="IPR005135">
    <property type="entry name" value="Endo/exonuclease/phosphatase"/>
</dbReference>
<feature type="compositionally biased region" description="Low complexity" evidence="2">
    <location>
        <begin position="521"/>
        <end position="532"/>
    </location>
</feature>
<evidence type="ECO:0000313" key="6">
    <source>
        <dbReference type="EMBL" id="KAG7288160.1"/>
    </source>
</evidence>
<keyword evidence="1" id="KW-0175">Coiled coil</keyword>
<gene>
    <name evidence="6" type="ORF">NEMBOFW57_007685</name>
</gene>
<keyword evidence="7" id="KW-1185">Reference proteome</keyword>
<feature type="compositionally biased region" description="Basic and acidic residues" evidence="2">
    <location>
        <begin position="537"/>
        <end position="546"/>
    </location>
</feature>
<dbReference type="InterPro" id="IPR036691">
    <property type="entry name" value="Endo/exonu/phosph_ase_sf"/>
</dbReference>
<feature type="region of interest" description="Disordered" evidence="2">
    <location>
        <begin position="501"/>
        <end position="566"/>
    </location>
</feature>
<proteinExistence type="predicted"/>
<dbReference type="Pfam" id="PF13598">
    <property type="entry name" value="DUF4139"/>
    <property type="match status" value="1"/>
</dbReference>
<evidence type="ECO:0000259" key="5">
    <source>
        <dbReference type="Pfam" id="PF13600"/>
    </source>
</evidence>
<feature type="domain" description="Endonuclease/exonuclease/phosphatase" evidence="3">
    <location>
        <begin position="831"/>
        <end position="1044"/>
    </location>
</feature>
<feature type="compositionally biased region" description="Basic and acidic residues" evidence="2">
    <location>
        <begin position="225"/>
        <end position="240"/>
    </location>
</feature>
<dbReference type="Pfam" id="PF13600">
    <property type="entry name" value="DUF4140"/>
    <property type="match status" value="1"/>
</dbReference>
<dbReference type="EMBL" id="JAHCVI010000003">
    <property type="protein sequence ID" value="KAG7288160.1"/>
    <property type="molecule type" value="Genomic_DNA"/>
</dbReference>
<protein>
    <recommendedName>
        <fullName evidence="8">Endonuclease/exonuclease/phosphatase domain-containing protein</fullName>
    </recommendedName>
</protein>
<dbReference type="PANTHER" id="PTHR31005">
    <property type="entry name" value="DUF4139 DOMAIN-CONTAINING PROTEIN"/>
    <property type="match status" value="1"/>
</dbReference>
<evidence type="ECO:0000259" key="4">
    <source>
        <dbReference type="Pfam" id="PF13598"/>
    </source>
</evidence>
<dbReference type="AlphaFoldDB" id="A0AAD4EVJ5"/>
<dbReference type="PANTHER" id="PTHR31005:SF8">
    <property type="entry name" value="DUF4139 DOMAIN-CONTAINING PROTEIN"/>
    <property type="match status" value="1"/>
</dbReference>
<dbReference type="GO" id="GO:0003824">
    <property type="term" value="F:catalytic activity"/>
    <property type="evidence" value="ECO:0007669"/>
    <property type="project" value="InterPro"/>
</dbReference>
<accession>A0AAD4EVJ5</accession>
<evidence type="ECO:0000256" key="2">
    <source>
        <dbReference type="SAM" id="MobiDB-lite"/>
    </source>
</evidence>
<evidence type="ECO:0008006" key="8">
    <source>
        <dbReference type="Google" id="ProtNLM"/>
    </source>
</evidence>
<feature type="domain" description="DUF4139" evidence="4">
    <location>
        <begin position="306"/>
        <end position="806"/>
    </location>
</feature>
<feature type="compositionally biased region" description="Acidic residues" evidence="2">
    <location>
        <begin position="87"/>
        <end position="105"/>
    </location>
</feature>
<feature type="region of interest" description="Disordered" evidence="2">
    <location>
        <begin position="84"/>
        <end position="105"/>
    </location>
</feature>
<dbReference type="Proteomes" id="UP001197093">
    <property type="component" value="Unassembled WGS sequence"/>
</dbReference>
<organism evidence="6 7">
    <name type="scientific">Staphylotrichum longicolle</name>
    <dbReference type="NCBI Taxonomy" id="669026"/>
    <lineage>
        <taxon>Eukaryota</taxon>
        <taxon>Fungi</taxon>
        <taxon>Dikarya</taxon>
        <taxon>Ascomycota</taxon>
        <taxon>Pezizomycotina</taxon>
        <taxon>Sordariomycetes</taxon>
        <taxon>Sordariomycetidae</taxon>
        <taxon>Sordariales</taxon>
        <taxon>Chaetomiaceae</taxon>
        <taxon>Staphylotrichum</taxon>
    </lineage>
</organism>
<dbReference type="InterPro" id="IPR025554">
    <property type="entry name" value="DUF4140"/>
</dbReference>
<reference evidence="6" key="1">
    <citation type="submission" date="2023-02" db="EMBL/GenBank/DDBJ databases">
        <authorList>
            <person name="Palmer J.M."/>
        </authorList>
    </citation>
    <scope>NUCLEOTIDE SEQUENCE</scope>
    <source>
        <strain evidence="6">FW57</strain>
    </source>
</reference>
<dbReference type="InterPro" id="IPR037291">
    <property type="entry name" value="DUF4139"/>
</dbReference>
<sequence>MDGPHKQEFHIRSLPTRSVTLFPTRAQVVREIKDVTLKAGANEIIVVGVTPTADEHSIKVEGTGSAIITDITVELLPNRDIFQEIYPESDSESEKDESDDDDDDEEDKINVALEDLRDKAAALSDEQKRAKETVASAESRLKFLDAYGKSLDKKRGVDIEAGVETYRKEREKVFQDHMDGLARDRELTKEIKKLNREEARLLKLQAKEEEKAAKEKAKVKRAKEKIREKQRRRDEEQKKEKERIYKEREQFWPRSCYTVRISLDAGANFTPSSSRRNSIASVTDVQVVSEKGAKEDESATGMTCDLTLSYVTLSAYWTPSYDLALSSTTNTATLCFDARLTNMTSETWTNSKVTLSTSQASFSGLQDGIPSLVPWRLKMVGRGAAWDGFDIVQSREERAEKEIWNASQNMAWQPKARGALFGVSQPSRKNALYNSALEQAQSQVYAAQVAQLQAQRQKQLQQAQAQSQQQQQSLGMAQQLQGFGAVGGGGGLFGASNSNSNVAPIPAPPPPPGGLFGSSRPAAALASSAAPLTKFSKSAESRRRTSAEGAGATEPLNDSAGPDFDAETMLDPTPEVTFQDSSFEETGLTATYDLPHAKTLRPSSTASKQRVARLSFANVTFTRTVVAKYKPAAYLRARLRNTSKLTLLKGPTGLTLDGTFLGRSTLPRCSAGDGFSIPLGVDPAIRVAYPKPEVARSTTGVFTKGENSVYTRSITLVNTRAAAGKPVGVTVVDQVPVSEDEKLRVDVLCPAGVGGGRAVAAGVPGKEGKEEADWGRATASLRKAGEVQWEVVLNAGRSVKLMLQYESTKITSFFQPSNPSQQPAPPRSPSLRAFLARHGFPEVLFLQELKIQPSNPKPIAALLTSLNTPLNPSDDALSPSRAYTLHTSLPRDKYNARGFGGKLYGVGTIPARTLVAASLAKPLALLNIYAVNGTAAPYRSPATGQPHGTRHGHKLAFHARLRDECVALEAVGFRVVVAGDLNVARGALDGWPGLRTWPRQHCVNRADFNGKFFGRGENERGVAEWGTSCDRVDLVIVSRALWEEGRVVATGILDTPQERGSVKSKYQ</sequence>
<comment type="caution">
    <text evidence="6">The sequence shown here is derived from an EMBL/GenBank/DDBJ whole genome shotgun (WGS) entry which is preliminary data.</text>
</comment>